<accession>A0ABS7XEU5</accession>
<protein>
    <submittedName>
        <fullName evidence="2">Nuclear transport factor 2 family protein</fullName>
    </submittedName>
</protein>
<evidence type="ECO:0000313" key="3">
    <source>
        <dbReference type="Proteomes" id="UP000663814"/>
    </source>
</evidence>
<proteinExistence type="predicted"/>
<reference evidence="2 3" key="1">
    <citation type="submission" date="2021-08" db="EMBL/GenBank/DDBJ databases">
        <title>Rheinheimera aquimaris sp. nov., isolated from seawater of the East Sea in Korea.</title>
        <authorList>
            <person name="Kim K.H."/>
            <person name="Wenting R."/>
            <person name="Kim K.R."/>
            <person name="Jeon C.O."/>
        </authorList>
    </citation>
    <scope>NUCLEOTIDE SEQUENCE [LARGE SCALE GENOMIC DNA]</scope>
    <source>
        <strain evidence="2 3">MA-13</strain>
    </source>
</reference>
<keyword evidence="3" id="KW-1185">Reference proteome</keyword>
<feature type="domain" description="SnoaL-like" evidence="1">
    <location>
        <begin position="14"/>
        <end position="115"/>
    </location>
</feature>
<dbReference type="RefSeq" id="WP_205312966.1">
    <property type="nucleotide sequence ID" value="NZ_JAERPS020000008.1"/>
</dbReference>
<dbReference type="Pfam" id="PF12680">
    <property type="entry name" value="SnoaL_2"/>
    <property type="match status" value="1"/>
</dbReference>
<sequence>MNTAVTPRITQFLNFYNALSSANMQSLANIYHNDVVFIDPVHEIHGRDALSQYFANAYARLQHCDFTALDKMEQEQQGFISWRMQFCHPAIGNGKSIHVDGCSVLRWQDGLIKYHRDYYDLNEMVYQHLPVIGWLTTKVKQRMAKSA</sequence>
<dbReference type="SUPFAM" id="SSF54427">
    <property type="entry name" value="NTF2-like"/>
    <property type="match status" value="1"/>
</dbReference>
<dbReference type="InterPro" id="IPR037401">
    <property type="entry name" value="SnoaL-like"/>
</dbReference>
<organism evidence="2 3">
    <name type="scientific">Rheinheimera maricola</name>
    <dbReference type="NCBI Taxonomy" id="2793282"/>
    <lineage>
        <taxon>Bacteria</taxon>
        <taxon>Pseudomonadati</taxon>
        <taxon>Pseudomonadota</taxon>
        <taxon>Gammaproteobacteria</taxon>
        <taxon>Chromatiales</taxon>
        <taxon>Chromatiaceae</taxon>
        <taxon>Rheinheimera</taxon>
    </lineage>
</organism>
<dbReference type="Gene3D" id="3.10.450.50">
    <property type="match status" value="1"/>
</dbReference>
<gene>
    <name evidence="2" type="ORF">I4W93_018435</name>
</gene>
<dbReference type="Proteomes" id="UP000663814">
    <property type="component" value="Unassembled WGS sequence"/>
</dbReference>
<evidence type="ECO:0000259" key="1">
    <source>
        <dbReference type="Pfam" id="PF12680"/>
    </source>
</evidence>
<dbReference type="EMBL" id="JAERPS020000008">
    <property type="protein sequence ID" value="MBZ9613575.1"/>
    <property type="molecule type" value="Genomic_DNA"/>
</dbReference>
<evidence type="ECO:0000313" key="2">
    <source>
        <dbReference type="EMBL" id="MBZ9613575.1"/>
    </source>
</evidence>
<comment type="caution">
    <text evidence="2">The sequence shown here is derived from an EMBL/GenBank/DDBJ whole genome shotgun (WGS) entry which is preliminary data.</text>
</comment>
<name>A0ABS7XEU5_9GAMM</name>
<dbReference type="InterPro" id="IPR032710">
    <property type="entry name" value="NTF2-like_dom_sf"/>
</dbReference>